<gene>
    <name evidence="3" type="ORF">SAMN06275492_11621</name>
</gene>
<dbReference type="Proteomes" id="UP000193355">
    <property type="component" value="Unassembled WGS sequence"/>
</dbReference>
<dbReference type="STRING" id="561720.SAMN06275492_11621"/>
<name>A0A1X7JUS9_9BACT</name>
<dbReference type="EMBL" id="FXBB01000016">
    <property type="protein sequence ID" value="SMG31568.1"/>
    <property type="molecule type" value="Genomic_DNA"/>
</dbReference>
<dbReference type="InterPro" id="IPR046272">
    <property type="entry name" value="DUF6305"/>
</dbReference>
<sequence length="184" mass="19216">MRKFLAVATIVSLVTMSSLVAFASQAPEVKDPIIVTTCGQSPAAVMIKMSSMQAGFKAEHNNNLTAADIKGKGYATLIVTSGTSMKGMGAAGTNVDKEIARTLELMDAAKAEGLLVIGAHVEGMARRTDQSDQASIDAVLSKADVILVTIDSDSDGFFTKYGEEHGKPIIKVKDALGIGQGLKN</sequence>
<dbReference type="Pfam" id="PF19823">
    <property type="entry name" value="DUF6305"/>
    <property type="match status" value="1"/>
</dbReference>
<proteinExistence type="predicted"/>
<evidence type="ECO:0000313" key="3">
    <source>
        <dbReference type="EMBL" id="SMG31568.1"/>
    </source>
</evidence>
<evidence type="ECO:0000259" key="2">
    <source>
        <dbReference type="Pfam" id="PF19823"/>
    </source>
</evidence>
<protein>
    <recommendedName>
        <fullName evidence="2">DUF6305 domain-containing protein</fullName>
    </recommendedName>
</protein>
<dbReference type="AlphaFoldDB" id="A0A1X7JUS9"/>
<feature type="signal peptide" evidence="1">
    <location>
        <begin position="1"/>
        <end position="23"/>
    </location>
</feature>
<evidence type="ECO:0000313" key="4">
    <source>
        <dbReference type="Proteomes" id="UP000193355"/>
    </source>
</evidence>
<feature type="domain" description="DUF6305" evidence="2">
    <location>
        <begin position="31"/>
        <end position="183"/>
    </location>
</feature>
<dbReference type="RefSeq" id="WP_085544685.1">
    <property type="nucleotide sequence ID" value="NZ_FXBB01000016.1"/>
</dbReference>
<evidence type="ECO:0000256" key="1">
    <source>
        <dbReference type="SAM" id="SignalP"/>
    </source>
</evidence>
<feature type="chain" id="PRO_5012078315" description="DUF6305 domain-containing protein" evidence="1">
    <location>
        <begin position="24"/>
        <end position="184"/>
    </location>
</feature>
<dbReference type="OrthoDB" id="1922448at2"/>
<accession>A0A1X7JUS9</accession>
<keyword evidence="1" id="KW-0732">Signal</keyword>
<keyword evidence="4" id="KW-1185">Reference proteome</keyword>
<reference evidence="4" key="1">
    <citation type="submission" date="2017-04" db="EMBL/GenBank/DDBJ databases">
        <authorList>
            <person name="Varghese N."/>
            <person name="Submissions S."/>
        </authorList>
    </citation>
    <scope>NUCLEOTIDE SEQUENCE [LARGE SCALE GENOMIC DNA]</scope>
    <source>
        <strain evidence="4">USBA 82</strain>
    </source>
</reference>
<organism evidence="3 4">
    <name type="scientific">Dethiosulfovibrio salsuginis</name>
    <dbReference type="NCBI Taxonomy" id="561720"/>
    <lineage>
        <taxon>Bacteria</taxon>
        <taxon>Thermotogati</taxon>
        <taxon>Synergistota</taxon>
        <taxon>Synergistia</taxon>
        <taxon>Synergistales</taxon>
        <taxon>Dethiosulfovibrionaceae</taxon>
        <taxon>Dethiosulfovibrio</taxon>
    </lineage>
</organism>